<organism evidence="2 3">
    <name type="scientific">Triangularia verruculosa</name>
    <dbReference type="NCBI Taxonomy" id="2587418"/>
    <lineage>
        <taxon>Eukaryota</taxon>
        <taxon>Fungi</taxon>
        <taxon>Dikarya</taxon>
        <taxon>Ascomycota</taxon>
        <taxon>Pezizomycotina</taxon>
        <taxon>Sordariomycetes</taxon>
        <taxon>Sordariomycetidae</taxon>
        <taxon>Sordariales</taxon>
        <taxon>Podosporaceae</taxon>
        <taxon>Triangularia</taxon>
    </lineage>
</organism>
<keyword evidence="3" id="KW-1185">Reference proteome</keyword>
<feature type="region of interest" description="Disordered" evidence="1">
    <location>
        <begin position="1"/>
        <end position="22"/>
    </location>
</feature>
<evidence type="ECO:0000313" key="3">
    <source>
        <dbReference type="Proteomes" id="UP001303160"/>
    </source>
</evidence>
<protein>
    <submittedName>
        <fullName evidence="2">Uncharacterized protein</fullName>
    </submittedName>
</protein>
<reference evidence="2" key="1">
    <citation type="journal article" date="2023" name="Mol. Phylogenet. Evol.">
        <title>Genome-scale phylogeny and comparative genomics of the fungal order Sordariales.</title>
        <authorList>
            <person name="Hensen N."/>
            <person name="Bonometti L."/>
            <person name="Westerberg I."/>
            <person name="Brannstrom I.O."/>
            <person name="Guillou S."/>
            <person name="Cros-Aarteil S."/>
            <person name="Calhoun S."/>
            <person name="Haridas S."/>
            <person name="Kuo A."/>
            <person name="Mondo S."/>
            <person name="Pangilinan J."/>
            <person name="Riley R."/>
            <person name="LaButti K."/>
            <person name="Andreopoulos B."/>
            <person name="Lipzen A."/>
            <person name="Chen C."/>
            <person name="Yan M."/>
            <person name="Daum C."/>
            <person name="Ng V."/>
            <person name="Clum A."/>
            <person name="Steindorff A."/>
            <person name="Ohm R.A."/>
            <person name="Martin F."/>
            <person name="Silar P."/>
            <person name="Natvig D.O."/>
            <person name="Lalanne C."/>
            <person name="Gautier V."/>
            <person name="Ament-Velasquez S.L."/>
            <person name="Kruys A."/>
            <person name="Hutchinson M.I."/>
            <person name="Powell A.J."/>
            <person name="Barry K."/>
            <person name="Miller A.N."/>
            <person name="Grigoriev I.V."/>
            <person name="Debuchy R."/>
            <person name="Gladieux P."/>
            <person name="Hiltunen Thoren M."/>
            <person name="Johannesson H."/>
        </authorList>
    </citation>
    <scope>NUCLEOTIDE SEQUENCE</scope>
    <source>
        <strain evidence="2">CBS 315.58</strain>
    </source>
</reference>
<dbReference type="AlphaFoldDB" id="A0AAN6XBQ5"/>
<evidence type="ECO:0000256" key="1">
    <source>
        <dbReference type="SAM" id="MobiDB-lite"/>
    </source>
</evidence>
<name>A0AAN6XBQ5_9PEZI</name>
<evidence type="ECO:0000313" key="2">
    <source>
        <dbReference type="EMBL" id="KAK4194877.1"/>
    </source>
</evidence>
<reference evidence="2" key="2">
    <citation type="submission" date="2023-05" db="EMBL/GenBank/DDBJ databases">
        <authorList>
            <consortium name="Lawrence Berkeley National Laboratory"/>
            <person name="Steindorff A."/>
            <person name="Hensen N."/>
            <person name="Bonometti L."/>
            <person name="Westerberg I."/>
            <person name="Brannstrom I.O."/>
            <person name="Guillou S."/>
            <person name="Cros-Aarteil S."/>
            <person name="Calhoun S."/>
            <person name="Haridas S."/>
            <person name="Kuo A."/>
            <person name="Mondo S."/>
            <person name="Pangilinan J."/>
            <person name="Riley R."/>
            <person name="Labutti K."/>
            <person name="Andreopoulos B."/>
            <person name="Lipzen A."/>
            <person name="Chen C."/>
            <person name="Yanf M."/>
            <person name="Daum C."/>
            <person name="Ng V."/>
            <person name="Clum A."/>
            <person name="Ohm R."/>
            <person name="Martin F."/>
            <person name="Silar P."/>
            <person name="Natvig D."/>
            <person name="Lalanne C."/>
            <person name="Gautier V."/>
            <person name="Ament-Velasquez S.L."/>
            <person name="Kruys A."/>
            <person name="Hutchinson M.I."/>
            <person name="Powell A.J."/>
            <person name="Barry K."/>
            <person name="Miller A.N."/>
            <person name="Grigoriev I.V."/>
            <person name="Debuchy R."/>
            <person name="Gladieux P."/>
            <person name="Thoren M.H."/>
            <person name="Johannesson H."/>
        </authorList>
    </citation>
    <scope>NUCLEOTIDE SEQUENCE</scope>
    <source>
        <strain evidence="2">CBS 315.58</strain>
    </source>
</reference>
<gene>
    <name evidence="2" type="ORF">QBC40DRAFT_318108</name>
</gene>
<dbReference type="EMBL" id="MU864035">
    <property type="protein sequence ID" value="KAK4194877.1"/>
    <property type="molecule type" value="Genomic_DNA"/>
</dbReference>
<sequence>MDAAHFHNEQLPQPPSTRQFMQHPPATSQIVYGRWQAFAAGWFHGPTSGQPAASEHGACSMHGSLHSSSIELPISSAYALPAIQSLVYHPYAPLTPYKAPGPVPTAGSLNWTAQQGRHTLSPVTASSTRDPDELRTMGDWCIIRTRSAPLQALRNRERLFSAIKSKKRELPANGDAQFNKFVRRIAEKLWGPASESQAETRRYGSTPSSSFELYTAPSFPAGRSASCFNQRRSQISTTHALDKAHFCLGKGTGAVQAVGPHRSRIHNYDGIPRSSLCAKLQQGVCDGEIDTGWHRSGHSNRSFYPVRDNYTAPTGTIPVVLP</sequence>
<dbReference type="Proteomes" id="UP001303160">
    <property type="component" value="Unassembled WGS sequence"/>
</dbReference>
<comment type="caution">
    <text evidence="2">The sequence shown here is derived from an EMBL/GenBank/DDBJ whole genome shotgun (WGS) entry which is preliminary data.</text>
</comment>
<proteinExistence type="predicted"/>
<accession>A0AAN6XBQ5</accession>